<dbReference type="Proteomes" id="UP001230649">
    <property type="component" value="Unassembled WGS sequence"/>
</dbReference>
<gene>
    <name evidence="1" type="ORF">QFC20_002016</name>
</gene>
<evidence type="ECO:0000313" key="1">
    <source>
        <dbReference type="EMBL" id="KAJ9113126.1"/>
    </source>
</evidence>
<organism evidence="1 2">
    <name type="scientific">Naganishia adeliensis</name>
    <dbReference type="NCBI Taxonomy" id="92952"/>
    <lineage>
        <taxon>Eukaryota</taxon>
        <taxon>Fungi</taxon>
        <taxon>Dikarya</taxon>
        <taxon>Basidiomycota</taxon>
        <taxon>Agaricomycotina</taxon>
        <taxon>Tremellomycetes</taxon>
        <taxon>Filobasidiales</taxon>
        <taxon>Filobasidiaceae</taxon>
        <taxon>Naganishia</taxon>
    </lineage>
</organism>
<sequence>MSAFTAPLRSTRSSVRRTILPTRGTRTNDAFYTTPSTLEVQGSVLGDQTAKTIEQWQAGLWTRLEAEMQTNPKLAEYLAHQQSLHKGTLSMTDLLSFLARDPSLSLAFNYASLLLNTSFFLEGLVKDTSVVQDVPGKFAGLEDQLVAQARGMVGSGWLWVSLRLFATASYTLVLMTPGRRSFRIGIGSLRYQPTAPAPSSSVIERNKAETRLRLSTTPHSTSPSADSSSTPSTPQRQQARPQEEDDYLSNARDSDYQPIKPLAVINLFEHAYLARKQPQGGEAGLDVWGKERWVRDWFKLVDWAQVKGRAS</sequence>
<reference evidence="1" key="1">
    <citation type="submission" date="2023-04" db="EMBL/GenBank/DDBJ databases">
        <title>Draft Genome sequencing of Naganishia species isolated from polar environments using Oxford Nanopore Technology.</title>
        <authorList>
            <person name="Leo P."/>
            <person name="Venkateswaran K."/>
        </authorList>
    </citation>
    <scope>NUCLEOTIDE SEQUENCE</scope>
    <source>
        <strain evidence="1">MNA-CCFEE 5262</strain>
    </source>
</reference>
<keyword evidence="2" id="KW-1185">Reference proteome</keyword>
<evidence type="ECO:0000313" key="2">
    <source>
        <dbReference type="Proteomes" id="UP001230649"/>
    </source>
</evidence>
<accession>A0ACC2WQM7</accession>
<dbReference type="EMBL" id="JASBWS010000013">
    <property type="protein sequence ID" value="KAJ9113126.1"/>
    <property type="molecule type" value="Genomic_DNA"/>
</dbReference>
<protein>
    <submittedName>
        <fullName evidence="1">Uncharacterized protein</fullName>
    </submittedName>
</protein>
<name>A0ACC2WQM7_9TREE</name>
<comment type="caution">
    <text evidence="1">The sequence shown here is derived from an EMBL/GenBank/DDBJ whole genome shotgun (WGS) entry which is preliminary data.</text>
</comment>
<proteinExistence type="predicted"/>